<reference evidence="6" key="1">
    <citation type="submission" date="2008-02" db="EMBL/GenBank/DDBJ databases">
        <authorList>
            <consortium name="The Broad Institute Genome Sequencing Platform"/>
            <person name="Fischbach M."/>
            <person name="Ward D."/>
            <person name="Young S."/>
            <person name="Jaffe D."/>
            <person name="Gnerre S."/>
            <person name="Berlin A."/>
            <person name="Heiman D."/>
            <person name="Hepburn T."/>
            <person name="Sykes S."/>
            <person name="Alvarado L."/>
            <person name="Kodira C.D."/>
            <person name="Straight P."/>
            <person name="Clardy J."/>
            <person name="Hung D."/>
            <person name="Kolter R."/>
            <person name="Mekalanos J."/>
            <person name="Walker S."/>
            <person name="Walsh C.T."/>
            <person name="Lander E."/>
            <person name="Galagan J."/>
            <person name="Nusbaum C."/>
            <person name="Birren B."/>
        </authorList>
    </citation>
    <scope>NUCLEOTIDE SEQUENCE [LARGE SCALE GENOMIC DNA]</scope>
    <source>
        <strain evidence="6">ATCC 25486 / DSM 40338 / CBS 914.69 / JCM 4507 / NBRC 13074 / NRRL 2958 / 5647</strain>
    </source>
</reference>
<organism evidence="5 6">
    <name type="scientific">Streptomyces pristinaespiralis (strain ATCC 25486 / DSM 40338 / CBS 914.69 / JCM 4507 / KCC S-0507 / NBRC 13074 / NRRL 2958 / 5647)</name>
    <dbReference type="NCBI Taxonomy" id="457429"/>
    <lineage>
        <taxon>Bacteria</taxon>
        <taxon>Bacillati</taxon>
        <taxon>Actinomycetota</taxon>
        <taxon>Actinomycetes</taxon>
        <taxon>Kitasatosporales</taxon>
        <taxon>Streptomycetaceae</taxon>
        <taxon>Streptomyces</taxon>
    </lineage>
</organism>
<dbReference type="PRINTS" id="PR00081">
    <property type="entry name" value="GDHRDH"/>
</dbReference>
<dbReference type="Gene3D" id="3.40.50.720">
    <property type="entry name" value="NAD(P)-binding Rossmann-like Domain"/>
    <property type="match status" value="1"/>
</dbReference>
<dbReference type="AlphaFoldDB" id="D6X763"/>
<evidence type="ECO:0000313" key="6">
    <source>
        <dbReference type="Proteomes" id="UP000002805"/>
    </source>
</evidence>
<dbReference type="PRINTS" id="PR00080">
    <property type="entry name" value="SDRFAMILY"/>
</dbReference>
<dbReference type="SMART" id="SM00822">
    <property type="entry name" value="PKS_KR"/>
    <property type="match status" value="1"/>
</dbReference>
<proteinExistence type="inferred from homology"/>
<accession>D6X763</accession>
<dbReference type="InterPro" id="IPR036291">
    <property type="entry name" value="NAD(P)-bd_dom_sf"/>
</dbReference>
<reference evidence="6" key="2">
    <citation type="submission" date="2009-10" db="EMBL/GenBank/DDBJ databases">
        <title>The genome sequence of Streptomyces pristinaespiralis strain ATCC 25486.</title>
        <authorList>
            <consortium name="The Broad Institute Genome Sequencing Platform"/>
            <consortium name="Broad Institute Microbial Sequencing Center"/>
            <person name="Fischbach M."/>
            <person name="Godfrey P."/>
            <person name="Ward D."/>
            <person name="Young S."/>
            <person name="Zeng Q."/>
            <person name="Koehrsen M."/>
            <person name="Alvarado L."/>
            <person name="Berlin A.M."/>
            <person name="Bochicchio J."/>
            <person name="Borenstein D."/>
            <person name="Chapman S.B."/>
            <person name="Chen Z."/>
            <person name="Engels R."/>
            <person name="Freedman E."/>
            <person name="Gellesch M."/>
            <person name="Goldberg J."/>
            <person name="Griggs A."/>
            <person name="Gujja S."/>
            <person name="Heilman E.R."/>
            <person name="Heiman D.I."/>
            <person name="Hepburn T.A."/>
            <person name="Howarth C."/>
            <person name="Jen D."/>
            <person name="Larson L."/>
            <person name="Lewis B."/>
            <person name="Mehta T."/>
            <person name="Park D."/>
            <person name="Pearson M."/>
            <person name="Richards J."/>
            <person name="Roberts A."/>
            <person name="Saif S."/>
            <person name="Shea T.D."/>
            <person name="Shenoy N."/>
            <person name="Sisk P."/>
            <person name="Stolte C."/>
            <person name="Sykes S.N."/>
            <person name="Thomson T."/>
            <person name="Walk T."/>
            <person name="White J."/>
            <person name="Yandava C."/>
            <person name="Straight P."/>
            <person name="Clardy J."/>
            <person name="Hung D."/>
            <person name="Kolter R."/>
            <person name="Mekalanos J."/>
            <person name="Walker S."/>
            <person name="Walsh C.T."/>
            <person name="Wieland-Brown L.C."/>
            <person name="Haas B."/>
            <person name="Nusbaum C."/>
            <person name="Birren B."/>
        </authorList>
    </citation>
    <scope>NUCLEOTIDE SEQUENCE [LARGE SCALE GENOMIC DNA]</scope>
    <source>
        <strain evidence="6">ATCC 25486 / DSM 40338 / CBS 914.69 / JCM 4507 / NBRC 13074 / NRRL 2958 / 5647</strain>
    </source>
</reference>
<sequence length="285" mass="29840">MPPADAPTDALDQHHDQEHLSATADEPVMPEGQGRAQGPVMLITGASSGIGAAVATRFAATAGWRLLLHGRDAERLDQVAARTGGTALRADLTDPASASRIAAAAIGSAGRVDVLVAAAGVGWAGPFTDIPASAIDEVLAVDLASVVHLVRHLLPQMIERGRGRIVLLGSIAGAVGVGDEAVYSAAKAALGTFADSLAYELRGTGVTICLVLPGIVDTPFFERRGTPPRRSGLKALTPEEVADAVWRAVMMRPRAEIFLPRWLRLPARIHGAVPLVFRRLAERFG</sequence>
<evidence type="ECO:0000259" key="4">
    <source>
        <dbReference type="SMART" id="SM00822"/>
    </source>
</evidence>
<protein>
    <submittedName>
        <fullName evidence="5">Predicted protein</fullName>
    </submittedName>
</protein>
<keyword evidence="6" id="KW-1185">Reference proteome</keyword>
<evidence type="ECO:0000256" key="3">
    <source>
        <dbReference type="RuleBase" id="RU000363"/>
    </source>
</evidence>
<dbReference type="PANTHER" id="PTHR44196:SF1">
    <property type="entry name" value="DEHYDROGENASE_REDUCTASE SDR FAMILY MEMBER 7B"/>
    <property type="match status" value="1"/>
</dbReference>
<evidence type="ECO:0000313" key="5">
    <source>
        <dbReference type="EMBL" id="EFH32169.1"/>
    </source>
</evidence>
<dbReference type="GO" id="GO:0016020">
    <property type="term" value="C:membrane"/>
    <property type="evidence" value="ECO:0007669"/>
    <property type="project" value="TreeGrafter"/>
</dbReference>
<name>D6X763_STRE2</name>
<feature type="domain" description="Ketoreductase" evidence="4">
    <location>
        <begin position="39"/>
        <end position="219"/>
    </location>
</feature>
<dbReference type="PANTHER" id="PTHR44196">
    <property type="entry name" value="DEHYDROGENASE/REDUCTASE SDR FAMILY MEMBER 7B"/>
    <property type="match status" value="1"/>
</dbReference>
<dbReference type="HOGENOM" id="CLU_010194_2_1_11"/>
<dbReference type="Pfam" id="PF00106">
    <property type="entry name" value="adh_short"/>
    <property type="match status" value="1"/>
</dbReference>
<dbReference type="Proteomes" id="UP000002805">
    <property type="component" value="Chromosome"/>
</dbReference>
<dbReference type="EMBL" id="CM000950">
    <property type="protein sequence ID" value="EFH32169.1"/>
    <property type="molecule type" value="Genomic_DNA"/>
</dbReference>
<keyword evidence="2" id="KW-0560">Oxidoreductase</keyword>
<evidence type="ECO:0000256" key="1">
    <source>
        <dbReference type="ARBA" id="ARBA00006484"/>
    </source>
</evidence>
<dbReference type="InterPro" id="IPR002347">
    <property type="entry name" value="SDR_fam"/>
</dbReference>
<dbReference type="CDD" id="cd05233">
    <property type="entry name" value="SDR_c"/>
    <property type="match status" value="1"/>
</dbReference>
<dbReference type="InterPro" id="IPR057326">
    <property type="entry name" value="KR_dom"/>
</dbReference>
<dbReference type="GO" id="GO:0016491">
    <property type="term" value="F:oxidoreductase activity"/>
    <property type="evidence" value="ECO:0007669"/>
    <property type="project" value="UniProtKB-KW"/>
</dbReference>
<evidence type="ECO:0000256" key="2">
    <source>
        <dbReference type="ARBA" id="ARBA00023002"/>
    </source>
</evidence>
<dbReference type="PROSITE" id="PS00061">
    <property type="entry name" value="ADH_SHORT"/>
    <property type="match status" value="1"/>
</dbReference>
<dbReference type="eggNOG" id="COG0300">
    <property type="taxonomic scope" value="Bacteria"/>
</dbReference>
<dbReference type="SUPFAM" id="SSF51735">
    <property type="entry name" value="NAD(P)-binding Rossmann-fold domains"/>
    <property type="match status" value="1"/>
</dbReference>
<dbReference type="InterPro" id="IPR020904">
    <property type="entry name" value="Sc_DH/Rdtase_CS"/>
</dbReference>
<gene>
    <name evidence="5" type="ORF">SSDG_07433</name>
</gene>
<comment type="similarity">
    <text evidence="1 3">Belongs to the short-chain dehydrogenases/reductases (SDR) family.</text>
</comment>